<evidence type="ECO:0000256" key="1">
    <source>
        <dbReference type="ARBA" id="ARBA00022670"/>
    </source>
</evidence>
<evidence type="ECO:0000256" key="6">
    <source>
        <dbReference type="RuleBase" id="RU003797"/>
    </source>
</evidence>
<evidence type="ECO:0000313" key="8">
    <source>
        <dbReference type="EMBL" id="SQJ00477.1"/>
    </source>
</evidence>
<dbReference type="GeneID" id="78455343"/>
<dbReference type="InterPro" id="IPR020891">
    <property type="entry name" value="UPF0758_CS"/>
</dbReference>
<dbReference type="InterPro" id="IPR046778">
    <property type="entry name" value="UPF0758_N"/>
</dbReference>
<keyword evidence="1" id="KW-0645">Protease</keyword>
<accession>A0AAX2JA95</accession>
<evidence type="ECO:0000256" key="3">
    <source>
        <dbReference type="ARBA" id="ARBA00022801"/>
    </source>
</evidence>
<proteinExistence type="inferred from homology"/>
<name>A0AAX2JA95_9FUSO</name>
<dbReference type="InterPro" id="IPR001405">
    <property type="entry name" value="UPF0758"/>
</dbReference>
<keyword evidence="4" id="KW-0862">Zinc</keyword>
<dbReference type="PANTHER" id="PTHR30471:SF3">
    <property type="entry name" value="UPF0758 PROTEIN YEES-RELATED"/>
    <property type="match status" value="1"/>
</dbReference>
<feature type="domain" description="MPN" evidence="7">
    <location>
        <begin position="105"/>
        <end position="227"/>
    </location>
</feature>
<dbReference type="InterPro" id="IPR025657">
    <property type="entry name" value="RadC_JAB"/>
</dbReference>
<dbReference type="CDD" id="cd08071">
    <property type="entry name" value="MPN_DUF2466"/>
    <property type="match status" value="1"/>
</dbReference>
<dbReference type="Gene3D" id="3.40.140.10">
    <property type="entry name" value="Cytidine Deaminase, domain 2"/>
    <property type="match status" value="1"/>
</dbReference>
<protein>
    <submittedName>
        <fullName evidence="8">DNA repair protein RadC</fullName>
    </submittedName>
</protein>
<dbReference type="Gene3D" id="1.10.150.20">
    <property type="entry name" value="5' to 3' exonuclease, C-terminal subdomain"/>
    <property type="match status" value="1"/>
</dbReference>
<evidence type="ECO:0000259" key="7">
    <source>
        <dbReference type="PROSITE" id="PS50249"/>
    </source>
</evidence>
<dbReference type="PROSITE" id="PS01302">
    <property type="entry name" value="UPF0758"/>
    <property type="match status" value="1"/>
</dbReference>
<dbReference type="GO" id="GO:0006508">
    <property type="term" value="P:proteolysis"/>
    <property type="evidence" value="ECO:0007669"/>
    <property type="project" value="UniProtKB-KW"/>
</dbReference>
<organism evidence="8 9">
    <name type="scientific">Fusobacterium ulcerans</name>
    <dbReference type="NCBI Taxonomy" id="861"/>
    <lineage>
        <taxon>Bacteria</taxon>
        <taxon>Fusobacteriati</taxon>
        <taxon>Fusobacteriota</taxon>
        <taxon>Fusobacteriia</taxon>
        <taxon>Fusobacteriales</taxon>
        <taxon>Fusobacteriaceae</taxon>
        <taxon>Fusobacterium</taxon>
    </lineage>
</organism>
<dbReference type="EMBL" id="LS483487">
    <property type="protein sequence ID" value="SQJ00477.1"/>
    <property type="molecule type" value="Genomic_DNA"/>
</dbReference>
<comment type="similarity">
    <text evidence="6">Belongs to the UPF0758 family.</text>
</comment>
<dbReference type="SUPFAM" id="SSF47781">
    <property type="entry name" value="RuvA domain 2-like"/>
    <property type="match status" value="1"/>
</dbReference>
<gene>
    <name evidence="8" type="ORF">NCTC12112_00757</name>
</gene>
<dbReference type="Proteomes" id="UP000249008">
    <property type="component" value="Chromosome 1"/>
</dbReference>
<reference evidence="8 9" key="1">
    <citation type="submission" date="2018-06" db="EMBL/GenBank/DDBJ databases">
        <authorList>
            <consortium name="Pathogen Informatics"/>
            <person name="Doyle S."/>
        </authorList>
    </citation>
    <scope>NUCLEOTIDE SEQUENCE [LARGE SCALE GENOMIC DNA]</scope>
    <source>
        <strain evidence="8 9">NCTC12112</strain>
    </source>
</reference>
<dbReference type="NCBIfam" id="TIGR00608">
    <property type="entry name" value="radc"/>
    <property type="match status" value="1"/>
</dbReference>
<dbReference type="AlphaFoldDB" id="A0AAX2JA95"/>
<dbReference type="SUPFAM" id="SSF102712">
    <property type="entry name" value="JAB1/MPN domain"/>
    <property type="match status" value="1"/>
</dbReference>
<dbReference type="Pfam" id="PF04002">
    <property type="entry name" value="RadC"/>
    <property type="match status" value="1"/>
</dbReference>
<keyword evidence="2" id="KW-0479">Metal-binding</keyword>
<keyword evidence="5" id="KW-0482">Metalloprotease</keyword>
<sequence>MEKYSPEGHRKRLKEKYMKSGYEAFHEYEILEILLTYSIPRKDVKPIAKNLLEVFGSTGKIFGADIKELLKVDGIGESTAVFLKLMGDIAKNSYKENLKDNDILNIKSKNDLISYLRGDIGFSKREEFKVLFLNSANNLIASETLFYGTIDKSAVYPREIVERTIRNGAKSVVFAHNHPSGNISPSKQDIELTQHMYDSLKTLDIRLIDHIIITKNSYFSFLEEGLIEY</sequence>
<dbReference type="InterPro" id="IPR010994">
    <property type="entry name" value="RuvA_2-like"/>
</dbReference>
<evidence type="ECO:0000256" key="4">
    <source>
        <dbReference type="ARBA" id="ARBA00022833"/>
    </source>
</evidence>
<dbReference type="RefSeq" id="WP_005976321.1">
    <property type="nucleotide sequence ID" value="NZ_CABKNW010000001.1"/>
</dbReference>
<dbReference type="PROSITE" id="PS50249">
    <property type="entry name" value="MPN"/>
    <property type="match status" value="1"/>
</dbReference>
<dbReference type="Pfam" id="PF20582">
    <property type="entry name" value="UPF0758_N"/>
    <property type="match status" value="1"/>
</dbReference>
<dbReference type="KEGG" id="ful:C4N20_11005"/>
<evidence type="ECO:0000313" key="9">
    <source>
        <dbReference type="Proteomes" id="UP000249008"/>
    </source>
</evidence>
<dbReference type="GO" id="GO:0046872">
    <property type="term" value="F:metal ion binding"/>
    <property type="evidence" value="ECO:0007669"/>
    <property type="project" value="UniProtKB-KW"/>
</dbReference>
<evidence type="ECO:0000256" key="2">
    <source>
        <dbReference type="ARBA" id="ARBA00022723"/>
    </source>
</evidence>
<evidence type="ECO:0000256" key="5">
    <source>
        <dbReference type="ARBA" id="ARBA00023049"/>
    </source>
</evidence>
<dbReference type="InterPro" id="IPR037518">
    <property type="entry name" value="MPN"/>
</dbReference>
<keyword evidence="3" id="KW-0378">Hydrolase</keyword>
<dbReference type="NCBIfam" id="NF000642">
    <property type="entry name" value="PRK00024.1"/>
    <property type="match status" value="1"/>
</dbReference>
<dbReference type="GO" id="GO:0008237">
    <property type="term" value="F:metallopeptidase activity"/>
    <property type="evidence" value="ECO:0007669"/>
    <property type="project" value="UniProtKB-KW"/>
</dbReference>
<dbReference type="PANTHER" id="PTHR30471">
    <property type="entry name" value="DNA REPAIR PROTEIN RADC"/>
    <property type="match status" value="1"/>
</dbReference>